<dbReference type="HOGENOM" id="CLU_1055506_0_0_1"/>
<dbReference type="SUPFAM" id="SSF140383">
    <property type="entry name" value="BSD domain-like"/>
    <property type="match status" value="1"/>
</dbReference>
<dbReference type="PANTHER" id="PTHR16019">
    <property type="entry name" value="SYNAPSE-ASSOCIATED PROTEIN"/>
    <property type="match status" value="1"/>
</dbReference>
<dbReference type="GO" id="GO:0005794">
    <property type="term" value="C:Golgi apparatus"/>
    <property type="evidence" value="ECO:0007669"/>
    <property type="project" value="TreeGrafter"/>
</dbReference>
<keyword evidence="1" id="KW-0175">Coiled coil</keyword>
<feature type="compositionally biased region" description="Basic and acidic residues" evidence="2">
    <location>
        <begin position="191"/>
        <end position="211"/>
    </location>
</feature>
<dbReference type="EMBL" id="GG662692">
    <property type="protein sequence ID" value="EAR83675.2"/>
    <property type="molecule type" value="Genomic_DNA"/>
</dbReference>
<proteinExistence type="predicted"/>
<protein>
    <submittedName>
        <fullName evidence="4">BSD domain protein</fullName>
    </submittedName>
</protein>
<name>Q22EH7_TETTS</name>
<feature type="domain" description="BSD" evidence="3">
    <location>
        <begin position="98"/>
        <end position="150"/>
    </location>
</feature>
<keyword evidence="5" id="KW-1185">Reference proteome</keyword>
<evidence type="ECO:0000259" key="3">
    <source>
        <dbReference type="PROSITE" id="PS50858"/>
    </source>
</evidence>
<dbReference type="KEGG" id="tet:TTHERM_00826910"/>
<accession>Q22EH7</accession>
<dbReference type="Proteomes" id="UP000009168">
    <property type="component" value="Unassembled WGS sequence"/>
</dbReference>
<evidence type="ECO:0000313" key="4">
    <source>
        <dbReference type="EMBL" id="EAR83675.2"/>
    </source>
</evidence>
<dbReference type="InterPro" id="IPR051494">
    <property type="entry name" value="BSD_domain-containing"/>
</dbReference>
<dbReference type="OMA" id="YEGMEDW"/>
<evidence type="ECO:0000256" key="1">
    <source>
        <dbReference type="SAM" id="Coils"/>
    </source>
</evidence>
<dbReference type="STRING" id="312017.Q22EH7"/>
<dbReference type="Gene3D" id="1.10.3970.10">
    <property type="entry name" value="BSD domain"/>
    <property type="match status" value="1"/>
</dbReference>
<evidence type="ECO:0000313" key="5">
    <source>
        <dbReference type="Proteomes" id="UP000009168"/>
    </source>
</evidence>
<dbReference type="RefSeq" id="XP_001031338.2">
    <property type="nucleotide sequence ID" value="XM_001031338.3"/>
</dbReference>
<dbReference type="Pfam" id="PF03909">
    <property type="entry name" value="BSD"/>
    <property type="match status" value="1"/>
</dbReference>
<dbReference type="InterPro" id="IPR035925">
    <property type="entry name" value="BSD_dom_sf"/>
</dbReference>
<dbReference type="SMART" id="SM00751">
    <property type="entry name" value="BSD"/>
    <property type="match status" value="1"/>
</dbReference>
<organism evidence="4 5">
    <name type="scientific">Tetrahymena thermophila (strain SB210)</name>
    <dbReference type="NCBI Taxonomy" id="312017"/>
    <lineage>
        <taxon>Eukaryota</taxon>
        <taxon>Sar</taxon>
        <taxon>Alveolata</taxon>
        <taxon>Ciliophora</taxon>
        <taxon>Intramacronucleata</taxon>
        <taxon>Oligohymenophorea</taxon>
        <taxon>Hymenostomatida</taxon>
        <taxon>Tetrahymenina</taxon>
        <taxon>Tetrahymenidae</taxon>
        <taxon>Tetrahymena</taxon>
    </lineage>
</organism>
<evidence type="ECO:0000256" key="2">
    <source>
        <dbReference type="SAM" id="MobiDB-lite"/>
    </source>
</evidence>
<dbReference type="InterPro" id="IPR005607">
    <property type="entry name" value="BSD_dom"/>
</dbReference>
<dbReference type="GO" id="GO:0005634">
    <property type="term" value="C:nucleus"/>
    <property type="evidence" value="ECO:0007669"/>
    <property type="project" value="TreeGrafter"/>
</dbReference>
<feature type="coiled-coil region" evidence="1">
    <location>
        <begin position="15"/>
        <end position="46"/>
    </location>
</feature>
<reference evidence="5" key="1">
    <citation type="journal article" date="2006" name="PLoS Biol.">
        <title>Macronuclear genome sequence of the ciliate Tetrahymena thermophila, a model eukaryote.</title>
        <authorList>
            <person name="Eisen J.A."/>
            <person name="Coyne R.S."/>
            <person name="Wu M."/>
            <person name="Wu D."/>
            <person name="Thiagarajan M."/>
            <person name="Wortman J.R."/>
            <person name="Badger J.H."/>
            <person name="Ren Q."/>
            <person name="Amedeo P."/>
            <person name="Jones K.M."/>
            <person name="Tallon L.J."/>
            <person name="Delcher A.L."/>
            <person name="Salzberg S.L."/>
            <person name="Silva J.C."/>
            <person name="Haas B.J."/>
            <person name="Majoros W.H."/>
            <person name="Farzad M."/>
            <person name="Carlton J.M."/>
            <person name="Smith R.K. Jr."/>
            <person name="Garg J."/>
            <person name="Pearlman R.E."/>
            <person name="Karrer K.M."/>
            <person name="Sun L."/>
            <person name="Manning G."/>
            <person name="Elde N.C."/>
            <person name="Turkewitz A.P."/>
            <person name="Asai D.J."/>
            <person name="Wilkes D.E."/>
            <person name="Wang Y."/>
            <person name="Cai H."/>
            <person name="Collins K."/>
            <person name="Stewart B.A."/>
            <person name="Lee S.R."/>
            <person name="Wilamowska K."/>
            <person name="Weinberg Z."/>
            <person name="Ruzzo W.L."/>
            <person name="Wloga D."/>
            <person name="Gaertig J."/>
            <person name="Frankel J."/>
            <person name="Tsao C.-C."/>
            <person name="Gorovsky M.A."/>
            <person name="Keeling P.J."/>
            <person name="Waller R.F."/>
            <person name="Patron N.J."/>
            <person name="Cherry J.M."/>
            <person name="Stover N.A."/>
            <person name="Krieger C.J."/>
            <person name="del Toro C."/>
            <person name="Ryder H.F."/>
            <person name="Williamson S.C."/>
            <person name="Barbeau R.A."/>
            <person name="Hamilton E.P."/>
            <person name="Orias E."/>
        </authorList>
    </citation>
    <scope>NUCLEOTIDE SEQUENCE [LARGE SCALE GENOMIC DNA]</scope>
    <source>
        <strain evidence="5">SB210</strain>
    </source>
</reference>
<dbReference type="eggNOG" id="KOG4310">
    <property type="taxonomic scope" value="Eukaryota"/>
</dbReference>
<gene>
    <name evidence="4" type="ORF">TTHERM_00826910</name>
</gene>
<dbReference type="PROSITE" id="PS50858">
    <property type="entry name" value="BSD"/>
    <property type="match status" value="1"/>
</dbReference>
<dbReference type="InParanoid" id="Q22EH7"/>
<feature type="region of interest" description="Disordered" evidence="2">
    <location>
        <begin position="177"/>
        <end position="264"/>
    </location>
</feature>
<dbReference type="OrthoDB" id="382589at2759"/>
<sequence length="264" mass="31134">MNFFNKVKSLGANVAEKSKNLISNLSKDIQEVIQQQNQLIENQESESFKEKNALLPWEGLKAIKSNQNGNMIDSIKEEILDLSLQEDYFLIDDENYMYPFEFNIEDYKYQAIKILSVDPNLEFMRSKLVPKKIKDEKFWKNYFYNVEIIKMKYNMANKINQTERLEQVAIQLENNNSAEQAEEQKQQLLENKQEQVHDDHQHDEEDHQVIHDDEDDFNSTVKPKKNRFDEIQNKKESGDDFDSLALNLSDNNNKGAVEMQNINK</sequence>
<feature type="compositionally biased region" description="Low complexity" evidence="2">
    <location>
        <begin position="243"/>
        <end position="253"/>
    </location>
</feature>
<dbReference type="GeneID" id="7843478"/>
<dbReference type="PANTHER" id="PTHR16019:SF6">
    <property type="entry name" value="SYNAPSE-ASSOCIATED PROTEIN 1"/>
    <property type="match status" value="1"/>
</dbReference>
<dbReference type="GO" id="GO:0038203">
    <property type="term" value="P:TORC2 signaling"/>
    <property type="evidence" value="ECO:0007669"/>
    <property type="project" value="TreeGrafter"/>
</dbReference>
<feature type="compositionally biased region" description="Basic and acidic residues" evidence="2">
    <location>
        <begin position="226"/>
        <end position="238"/>
    </location>
</feature>
<dbReference type="AlphaFoldDB" id="Q22EH7"/>